<feature type="region of interest" description="Disordered" evidence="4">
    <location>
        <begin position="279"/>
        <end position="406"/>
    </location>
</feature>
<dbReference type="OrthoDB" id="342264at2759"/>
<protein>
    <recommendedName>
        <fullName evidence="5">BRCT domain-containing protein</fullName>
    </recommendedName>
</protein>
<evidence type="ECO:0000313" key="6">
    <source>
        <dbReference type="EMBL" id="KAF2746295.1"/>
    </source>
</evidence>
<feature type="domain" description="BRCT" evidence="5">
    <location>
        <begin position="413"/>
        <end position="498"/>
    </location>
</feature>
<dbReference type="InterPro" id="IPR001357">
    <property type="entry name" value="BRCT_dom"/>
</dbReference>
<evidence type="ECO:0000256" key="3">
    <source>
        <dbReference type="ARBA" id="ARBA00023242"/>
    </source>
</evidence>
<dbReference type="GO" id="GO:0005634">
    <property type="term" value="C:nucleus"/>
    <property type="evidence" value="ECO:0007669"/>
    <property type="project" value="UniProtKB-SubCell"/>
</dbReference>
<evidence type="ECO:0000259" key="5">
    <source>
        <dbReference type="PROSITE" id="PS50172"/>
    </source>
</evidence>
<feature type="region of interest" description="Disordered" evidence="4">
    <location>
        <begin position="623"/>
        <end position="647"/>
    </location>
</feature>
<organism evidence="6 7">
    <name type="scientific">Sporormia fimetaria CBS 119925</name>
    <dbReference type="NCBI Taxonomy" id="1340428"/>
    <lineage>
        <taxon>Eukaryota</taxon>
        <taxon>Fungi</taxon>
        <taxon>Dikarya</taxon>
        <taxon>Ascomycota</taxon>
        <taxon>Pezizomycotina</taxon>
        <taxon>Dothideomycetes</taxon>
        <taxon>Pleosporomycetidae</taxon>
        <taxon>Pleosporales</taxon>
        <taxon>Sporormiaceae</taxon>
        <taxon>Sporormia</taxon>
    </lineage>
</organism>
<feature type="compositionally biased region" description="Polar residues" evidence="4">
    <location>
        <begin position="395"/>
        <end position="404"/>
    </location>
</feature>
<evidence type="ECO:0000256" key="2">
    <source>
        <dbReference type="ARBA" id="ARBA00022763"/>
    </source>
</evidence>
<dbReference type="Gene3D" id="3.40.50.10190">
    <property type="entry name" value="BRCT domain"/>
    <property type="match status" value="2"/>
</dbReference>
<accession>A0A6A6V714</accession>
<dbReference type="GO" id="GO:0006974">
    <property type="term" value="P:DNA damage response"/>
    <property type="evidence" value="ECO:0007669"/>
    <property type="project" value="UniProtKB-KW"/>
</dbReference>
<dbReference type="PANTHER" id="PTHR23196">
    <property type="entry name" value="PAX TRANSCRIPTION ACTIVATION DOMAIN INTERACTING PROTEIN"/>
    <property type="match status" value="1"/>
</dbReference>
<comment type="subcellular location">
    <subcellularLocation>
        <location evidence="1">Nucleus</location>
    </subcellularLocation>
</comment>
<dbReference type="AlphaFoldDB" id="A0A6A6V714"/>
<feature type="region of interest" description="Disordered" evidence="4">
    <location>
        <begin position="139"/>
        <end position="203"/>
    </location>
</feature>
<name>A0A6A6V714_9PLEO</name>
<keyword evidence="2" id="KW-0227">DNA damage</keyword>
<feature type="compositionally biased region" description="Polar residues" evidence="4">
    <location>
        <begin position="290"/>
        <end position="300"/>
    </location>
</feature>
<keyword evidence="3" id="KW-0539">Nucleus</keyword>
<keyword evidence="7" id="KW-1185">Reference proteome</keyword>
<evidence type="ECO:0000256" key="1">
    <source>
        <dbReference type="ARBA" id="ARBA00004123"/>
    </source>
</evidence>
<dbReference type="InterPro" id="IPR051579">
    <property type="entry name" value="DDR_Transcriptional_Reg"/>
</dbReference>
<dbReference type="PROSITE" id="PS50172">
    <property type="entry name" value="BRCT"/>
    <property type="match status" value="1"/>
</dbReference>
<sequence length="647" mass="69463">MAWQFVECGEGGAALEYHGLQTNHTAYITRSEAKGWIQLTPESPGDKPALRQLALARISTGASHVKLEALARVAVHPAAPTTDNVATSEPEQYVLNHGCNKSEIIFLRPGDMVSFPEAEVPGTLTVKYNPSVVQVNSSVAADAEVPDSEDQDVVHQTKVAPERTESPAPSETDDEDLNDTVTDSMVRPIGTRSEATPAPSVPRTEIVQETPTAHRFIAATEVQLKASQSNHGLEATIVALTEAAAVLDSSSQKSNKEIPPILKGLAEVAIRQYEEPVQPFLSSEPEATPPSANVSNGSPRNDNEDHSAEPAAAEASYQSIFGPPNPPSRLKRKRGDDAVSASPVVRIPKRLKSSEKELSTPQRIIIRGVDTDRSQSAKSAKNENSMDDAVKEATPRSSLGSSVGDSELWEGDPPVVAFSNSALPEKTQLMKFLKSRGGSTVEAVEKSGCNLLCVQEGPLRKSLKLLSCLALGIPIVTDKWLSASARKKCLLSPKAYIPKVPEQEKEWGFSFSDVWGVPQDKVLSGLSIFFTPAAKSAYSDFAEVESLCRVAGAKKVEVKTAAVIIKRRLHEASGAVFLGQDGDDADVEGLLKESVTLYTRDLLTLSILRGKVDLDSDEFKITSGAKGKAKKPATTTGTRRGRPPKKQ</sequence>
<evidence type="ECO:0000313" key="7">
    <source>
        <dbReference type="Proteomes" id="UP000799440"/>
    </source>
</evidence>
<reference evidence="6" key="1">
    <citation type="journal article" date="2020" name="Stud. Mycol.">
        <title>101 Dothideomycetes genomes: a test case for predicting lifestyles and emergence of pathogens.</title>
        <authorList>
            <person name="Haridas S."/>
            <person name="Albert R."/>
            <person name="Binder M."/>
            <person name="Bloem J."/>
            <person name="Labutti K."/>
            <person name="Salamov A."/>
            <person name="Andreopoulos B."/>
            <person name="Baker S."/>
            <person name="Barry K."/>
            <person name="Bills G."/>
            <person name="Bluhm B."/>
            <person name="Cannon C."/>
            <person name="Castanera R."/>
            <person name="Culley D."/>
            <person name="Daum C."/>
            <person name="Ezra D."/>
            <person name="Gonzalez J."/>
            <person name="Henrissat B."/>
            <person name="Kuo A."/>
            <person name="Liang C."/>
            <person name="Lipzen A."/>
            <person name="Lutzoni F."/>
            <person name="Magnuson J."/>
            <person name="Mondo S."/>
            <person name="Nolan M."/>
            <person name="Ohm R."/>
            <person name="Pangilinan J."/>
            <person name="Park H.-J."/>
            <person name="Ramirez L."/>
            <person name="Alfaro M."/>
            <person name="Sun H."/>
            <person name="Tritt A."/>
            <person name="Yoshinaga Y."/>
            <person name="Zwiers L.-H."/>
            <person name="Turgeon B."/>
            <person name="Goodwin S."/>
            <person name="Spatafora J."/>
            <person name="Crous P."/>
            <person name="Grigoriev I."/>
        </authorList>
    </citation>
    <scope>NUCLEOTIDE SEQUENCE</scope>
    <source>
        <strain evidence="6">CBS 119925</strain>
    </source>
</reference>
<dbReference type="InterPro" id="IPR036420">
    <property type="entry name" value="BRCT_dom_sf"/>
</dbReference>
<dbReference type="EMBL" id="MU006578">
    <property type="protein sequence ID" value="KAF2746295.1"/>
    <property type="molecule type" value="Genomic_DNA"/>
</dbReference>
<dbReference type="SUPFAM" id="SSF52113">
    <property type="entry name" value="BRCT domain"/>
    <property type="match status" value="1"/>
</dbReference>
<gene>
    <name evidence="6" type="ORF">M011DRAFT_459436</name>
</gene>
<proteinExistence type="predicted"/>
<dbReference type="PANTHER" id="PTHR23196:SF1">
    <property type="entry name" value="PAX-INTERACTING PROTEIN 1"/>
    <property type="match status" value="1"/>
</dbReference>
<feature type="compositionally biased region" description="Basic and acidic residues" evidence="4">
    <location>
        <begin position="152"/>
        <end position="165"/>
    </location>
</feature>
<dbReference type="CDD" id="cd17744">
    <property type="entry name" value="BRCT_MDC1_rpt1"/>
    <property type="match status" value="1"/>
</dbReference>
<evidence type="ECO:0000256" key="4">
    <source>
        <dbReference type="SAM" id="MobiDB-lite"/>
    </source>
</evidence>
<dbReference type="Proteomes" id="UP000799440">
    <property type="component" value="Unassembled WGS sequence"/>
</dbReference>